<evidence type="ECO:0000259" key="2">
    <source>
        <dbReference type="Pfam" id="PF00582"/>
    </source>
</evidence>
<dbReference type="PANTHER" id="PTHR46268">
    <property type="entry name" value="STRESS RESPONSE PROTEIN NHAX"/>
    <property type="match status" value="1"/>
</dbReference>
<dbReference type="CDD" id="cd23659">
    <property type="entry name" value="USP_At3g01520-like"/>
    <property type="match status" value="2"/>
</dbReference>
<reference evidence="3 4" key="1">
    <citation type="journal article" date="2019" name="Int. J. Syst. Evol. Microbiol.">
        <title>The Global Catalogue of Microorganisms (GCM) 10K type strain sequencing project: providing services to taxonomists for standard genome sequencing and annotation.</title>
        <authorList>
            <consortium name="The Broad Institute Genomics Platform"/>
            <consortium name="The Broad Institute Genome Sequencing Center for Infectious Disease"/>
            <person name="Wu L."/>
            <person name="Ma J."/>
        </authorList>
    </citation>
    <scope>NUCLEOTIDE SEQUENCE [LARGE SCALE GENOMIC DNA]</scope>
    <source>
        <strain evidence="3 4">JCM 14942</strain>
    </source>
</reference>
<dbReference type="Proteomes" id="UP001500842">
    <property type="component" value="Unassembled WGS sequence"/>
</dbReference>
<gene>
    <name evidence="3" type="ORF">GCM10009788_51280</name>
</gene>
<dbReference type="InterPro" id="IPR006015">
    <property type="entry name" value="Universal_stress_UspA"/>
</dbReference>
<sequence length="289" mass="30633">MTDHLPRIVVGYDGSASAGAALDWAAEWAELQADEPHEVRAVIVGTAMDPVLGGYRARNDDLLERWRSEAEQRLAGTDTAPGQARERVEVRHGPVVPELLRAAEQAAMLVVGSDGHGLATGTLTGSVSQHVARHAGCPVVVVRPRRSTVANRIVVGIDESPEAGRALRFACRRAQRTGESVIAVHGCFSVLAHVLTFDGAESELAARSLAAGERLVQEVCAARAPDFPDVEIEPEAIPVRPGQVLVDASRAASLVVVGSRGRDAFAELLLGSVSQHVLHHAHCPVAIVR</sequence>
<keyword evidence="4" id="KW-1185">Reference proteome</keyword>
<dbReference type="PRINTS" id="PR01438">
    <property type="entry name" value="UNVRSLSTRESS"/>
</dbReference>
<name>A0ABN2BLP7_9ACTN</name>
<evidence type="ECO:0000256" key="1">
    <source>
        <dbReference type="ARBA" id="ARBA00008791"/>
    </source>
</evidence>
<dbReference type="EMBL" id="BAAAOR010000039">
    <property type="protein sequence ID" value="GAA1542433.1"/>
    <property type="molecule type" value="Genomic_DNA"/>
</dbReference>
<dbReference type="RefSeq" id="WP_141002800.1">
    <property type="nucleotide sequence ID" value="NZ_BAAAOR010000039.1"/>
</dbReference>
<evidence type="ECO:0000313" key="4">
    <source>
        <dbReference type="Proteomes" id="UP001500842"/>
    </source>
</evidence>
<proteinExistence type="inferred from homology"/>
<dbReference type="Gene3D" id="3.40.50.620">
    <property type="entry name" value="HUPs"/>
    <property type="match status" value="2"/>
</dbReference>
<feature type="domain" description="UspA" evidence="2">
    <location>
        <begin position="7"/>
        <end position="143"/>
    </location>
</feature>
<organism evidence="3 4">
    <name type="scientific">Nocardioides humi</name>
    <dbReference type="NCBI Taxonomy" id="449461"/>
    <lineage>
        <taxon>Bacteria</taxon>
        <taxon>Bacillati</taxon>
        <taxon>Actinomycetota</taxon>
        <taxon>Actinomycetes</taxon>
        <taxon>Propionibacteriales</taxon>
        <taxon>Nocardioidaceae</taxon>
        <taxon>Nocardioides</taxon>
    </lineage>
</organism>
<dbReference type="InterPro" id="IPR014729">
    <property type="entry name" value="Rossmann-like_a/b/a_fold"/>
</dbReference>
<comment type="caution">
    <text evidence="3">The sequence shown here is derived from an EMBL/GenBank/DDBJ whole genome shotgun (WGS) entry which is preliminary data.</text>
</comment>
<dbReference type="Pfam" id="PF00582">
    <property type="entry name" value="Usp"/>
    <property type="match status" value="2"/>
</dbReference>
<feature type="domain" description="UspA" evidence="2">
    <location>
        <begin position="151"/>
        <end position="289"/>
    </location>
</feature>
<accession>A0ABN2BLP7</accession>
<comment type="similarity">
    <text evidence="1">Belongs to the universal stress protein A family.</text>
</comment>
<evidence type="ECO:0000313" key="3">
    <source>
        <dbReference type="EMBL" id="GAA1542433.1"/>
    </source>
</evidence>
<dbReference type="SUPFAM" id="SSF52402">
    <property type="entry name" value="Adenine nucleotide alpha hydrolases-like"/>
    <property type="match status" value="2"/>
</dbReference>
<protein>
    <submittedName>
        <fullName evidence="3">Universal stress protein</fullName>
    </submittedName>
</protein>
<dbReference type="InterPro" id="IPR006016">
    <property type="entry name" value="UspA"/>
</dbReference>
<dbReference type="PANTHER" id="PTHR46268:SF6">
    <property type="entry name" value="UNIVERSAL STRESS PROTEIN UP12"/>
    <property type="match status" value="1"/>
</dbReference>